<dbReference type="InterPro" id="IPR041079">
    <property type="entry name" value="Neuraminidase-like"/>
</dbReference>
<evidence type="ECO:0000259" key="4">
    <source>
        <dbReference type="Pfam" id="PF20220"/>
    </source>
</evidence>
<feature type="domain" description="Neuraminidase-like" evidence="3">
    <location>
        <begin position="1102"/>
        <end position="1234"/>
    </location>
</feature>
<protein>
    <submittedName>
        <fullName evidence="5">Neuraminidase-like domain-containing protein</fullName>
    </submittedName>
</protein>
<reference evidence="5 6" key="1">
    <citation type="submission" date="2024-02" db="EMBL/GenBank/DDBJ databases">
        <title>Identification of pathogenicity and growth-promoting function of Pseudomonas putida variant.</title>
        <authorList>
            <person name="Sun J."/>
        </authorList>
    </citation>
    <scope>NUCLEOTIDE SEQUENCE [LARGE SCALE GENOMIC DNA]</scope>
    <source>
        <strain evidence="5 6">A03</strain>
    </source>
</reference>
<evidence type="ECO:0000259" key="3">
    <source>
        <dbReference type="Pfam" id="PF18413"/>
    </source>
</evidence>
<dbReference type="Pfam" id="PF18276">
    <property type="entry name" value="TcA_TcB_BD"/>
    <property type="match status" value="1"/>
</dbReference>
<evidence type="ECO:0000259" key="2">
    <source>
        <dbReference type="Pfam" id="PF18276"/>
    </source>
</evidence>
<proteinExistence type="predicted"/>
<dbReference type="InterPro" id="IPR046839">
    <property type="entry name" value="ABC_toxin_N"/>
</dbReference>
<dbReference type="InterPro" id="IPR040840">
    <property type="entry name" value="TcA_TcB_BD"/>
</dbReference>
<dbReference type="Pfam" id="PF20220">
    <property type="entry name" value="ABC_toxin_N"/>
    <property type="match status" value="1"/>
</dbReference>
<feature type="domain" description="Tc toxin complex TcA C-terminal TcB-binding" evidence="2">
    <location>
        <begin position="1958"/>
        <end position="2279"/>
    </location>
</feature>
<accession>A0ABU8QQR6</accession>
<keyword evidence="1" id="KW-0843">Virulence</keyword>
<feature type="domain" description="ABC toxin N-terminal" evidence="4">
    <location>
        <begin position="944"/>
        <end position="1072"/>
    </location>
</feature>
<dbReference type="EMBL" id="JBBHLC010000012">
    <property type="protein sequence ID" value="MEJ5863001.1"/>
    <property type="molecule type" value="Genomic_DNA"/>
</dbReference>
<comment type="caution">
    <text evidence="5">The sequence shown here is derived from an EMBL/GenBank/DDBJ whole genome shotgun (WGS) entry which is preliminary data.</text>
</comment>
<keyword evidence="6" id="KW-1185">Reference proteome</keyword>
<dbReference type="RefSeq" id="WP_339598751.1">
    <property type="nucleotide sequence ID" value="NZ_JBBHLC010000012.1"/>
</dbReference>
<evidence type="ECO:0000313" key="5">
    <source>
        <dbReference type="EMBL" id="MEJ5863001.1"/>
    </source>
</evidence>
<gene>
    <name evidence="5" type="ORF">V7S98_07135</name>
</gene>
<dbReference type="Proteomes" id="UP001380290">
    <property type="component" value="Unassembled WGS sequence"/>
</dbReference>
<dbReference type="Pfam" id="PF03538">
    <property type="entry name" value="VRP1"/>
    <property type="match status" value="1"/>
</dbReference>
<sequence length="2297" mass="256373">MSEQSAKAHTYAKLFPEQLANPCDPDAPESNTGPIAYLHALYQQALELEQTSTSSARQLLAQRRPDIGELLLDPAQLEQPASALALAIRSLARNAQARAGATAYLPEVLANAGQHANLPYNYAHEQIKALLRHRKIPHFELLQQATYSYPGFCYQNLRTDELRQTMRNASGFGPALQALLLEEKALRHTGDQWRKWYGMDDLDAKAAKAALMDVETFCQRTGLSLEQVLEMLTVAGVDDNAKSANPLVHDARAYRPANAPTISRFHNGAAYINAQRKTRLAIKDANTGAGIKAQFDMIDYDCLSRMYQMIHLQRELGLPFSVVDHLLMSILGAIGQVKLLKDWHLTPAALRAFGVYRYLNETYGISAEQFSALVCEICPYGVGDQVAMLDRVLDGPGAGRPDTLDTLILDGRTLDPADGADGQFKVLPAFAKAVGADEQTTLAYLARAKQALGASELSVSLPLLSSLYRQSRLHRLFKRSPQEASALAALLATTGCDVMAQLAGTPVIDDQAATDMLDTLVALSNLDQWLREQRIAPSALLEALAPVPSAEVALHSKLLNTLKEQSHAIEEVLSPRSTANRQQELAAQLLVSVFGSQPKSSGLTTQHALPLLRWADTWAKNVLEAARAITDVNSTPEAKRTATQLWFKLERRCALSILLRLSPGAIHALCDHPEWFDLEKGSLDDVNLDLCYQLSRFGEWVERCKIAGADEPDAIDFLSRHRASTAETKVAEAAKALAVLIDWDESEVMDACPCVPTKQWVEDNRPTFNDFLKTLSEAGLSKYNEHDLSYLFALFVVRPAGAYYYANEGTQDFIDKLADFTIKYPGPLLLTQAQYERAYFPEKWKARARKFPTYQFSPLTLEALAERPHTVKREVGIPCVPCTISDIDFILRLKTLSSRTGLACSSLLGLTELDETAPYLEYESISQLLLAGADDGLRECVDKQTREHWRDALAGYLIAYWPTGTATSEATFTSLDDLSSYCLCDIRVSSAVSTTLLNQAISSLQYYLSQLYAKLEPGYDETTPSAASLVQWQGKLGLYATWKRDRDQRNHPANLIYYANRPNKSVAFQELEAELNQGRMDTALLQTAIFNYLTKFERVSNLQVVSGYLDGHDPKRDTYHLIAKTNTTPYEYYWRTLDMGMRDNKERLSPLAWSEWQKVGLAATDELSKSTDNYDAIRPVVIAGRRYVFWVERSSTDLPDGEDATKTLKQKRKFSVRYAFQKSDGAWSTSNELMRLDGFDREGKWDPDNFAKNMDFKPGLIVVVDDAAALRGDPWLVTLLYDTSKPETTELKKGVDFYIEARDLLLIEEKPIHSLYSASTIKHLLKRYKNRSTLQHPYTGAPFSVSCEPSPPLQNTDILVDVKARVASDADNILAVTVNRSANDKSGYSNYAQLAIYLANAPEAPLKSADYRLQDQGHNQAQIFEFDIERDTGYILKLTMSKADSRVSLDYSVTVKALKPDELWAVSIASNTAQAQYLDLTKATSLAPILNTEKLRLNTLFGKRLVARASQGVQRVLAWDTQTLQEPGLDAPASTVELDFHGANALYFRELFLHLPAMVAMRLTEQQQFEEAQDWYLRYLFNPYRIASDEAGRPAPWCTRPLSQVGTLSSTLHQGVDPISHVFVLARHYQQAIYLGFLENWLAQGDHYYRQLTLSTLNQAWLCYQQALKLLGPLPEGHNASRWTATTLASLDSNAFRTPLNRRVLELSKTLQNRLHNLRHGLTLDGKTLPPLDWSSEGQEAFDSSQGGVSNLPITYQDRKQPVPHYRFRQLLPSAKAAAQQLSDFGRHYMKLMEDESNTTLGAQLKEQDIKMVDFAIRMQKEAISAIQARKKALLLSRNKAAAQNDYLSHLIDVGRSPEEEAATGLTWSANSALLMSIPFELASGLTEAAVPTIYGMAIGGNNVSAPMARAAQALYATADAASMIADELQTQAGYNRRAAEWAFDKSQVEWDIKILDQQLDETNIELKASTIALAQCEQDRVNLKEAYVTMTTGFCIIPVYNWLVARQEHLYGAAYDAVRSLCLVVEAAWRYEIGDYRRTSFINTTAWRNNYKGMLVGESLLVNLQHMENEYLLNNERRLTIKKSFSLKAHAGEPAWANVFKKQNPPPASLVYSFAFSASDFDKNYPGHYLRQLKYVSVTLVLNTNASLDELCATLTQTGSTILLEADKDAARSLYPAKIGVSEIDQKEVDDAGKDHMRVMRNPSVNQQIALSSTVAEDGLGYDPGTWVYELMFHDGRYLPFEGTGAISQWTLEILGSEKLLADPTVIADIKLNMVYTAKAGDDDFRAHASKLRRSE</sequence>
<evidence type="ECO:0000256" key="1">
    <source>
        <dbReference type="ARBA" id="ARBA00023026"/>
    </source>
</evidence>
<dbReference type="Pfam" id="PF18413">
    <property type="entry name" value="Neuraminidase"/>
    <property type="match status" value="1"/>
</dbReference>
<dbReference type="InterPro" id="IPR018003">
    <property type="entry name" value="Insecticidal_toxin/plasmid_vir"/>
</dbReference>
<organism evidence="5 6">
    <name type="scientific">Pseudomonas farsensis</name>
    <dbReference type="NCBI Taxonomy" id="2745492"/>
    <lineage>
        <taxon>Bacteria</taxon>
        <taxon>Pseudomonadati</taxon>
        <taxon>Pseudomonadota</taxon>
        <taxon>Gammaproteobacteria</taxon>
        <taxon>Pseudomonadales</taxon>
        <taxon>Pseudomonadaceae</taxon>
        <taxon>Pseudomonas</taxon>
    </lineage>
</organism>
<evidence type="ECO:0000313" key="6">
    <source>
        <dbReference type="Proteomes" id="UP001380290"/>
    </source>
</evidence>
<name>A0ABU8QQR6_9PSED</name>